<dbReference type="Pfam" id="PF07859">
    <property type="entry name" value="Abhydrolase_3"/>
    <property type="match status" value="1"/>
</dbReference>
<keyword evidence="4" id="KW-1185">Reference proteome</keyword>
<keyword evidence="1 3" id="KW-0378">Hydrolase</keyword>
<evidence type="ECO:0000256" key="1">
    <source>
        <dbReference type="ARBA" id="ARBA00022801"/>
    </source>
</evidence>
<name>A0A7D8YSP7_9HELO</name>
<evidence type="ECO:0000313" key="3">
    <source>
        <dbReference type="EMBL" id="TVY58393.1"/>
    </source>
</evidence>
<dbReference type="OrthoDB" id="408631at2759"/>
<feature type="domain" description="Alpha/beta hydrolase fold-3" evidence="2">
    <location>
        <begin position="2"/>
        <end position="200"/>
    </location>
</feature>
<accession>A0A7D8YSP7</accession>
<proteinExistence type="predicted"/>
<evidence type="ECO:0000259" key="2">
    <source>
        <dbReference type="Pfam" id="PF07859"/>
    </source>
</evidence>
<dbReference type="InterPro" id="IPR029058">
    <property type="entry name" value="AB_hydrolase_fold"/>
</dbReference>
<dbReference type="Proteomes" id="UP000481288">
    <property type="component" value="Unassembled WGS sequence"/>
</dbReference>
<dbReference type="InterPro" id="IPR013094">
    <property type="entry name" value="AB_hydrolase_3"/>
</dbReference>
<dbReference type="PANTHER" id="PTHR48081">
    <property type="entry name" value="AB HYDROLASE SUPERFAMILY PROTEIN C4A8.06C"/>
    <property type="match status" value="1"/>
</dbReference>
<comment type="caution">
    <text evidence="3">The sequence shown here is derived from an EMBL/GenBank/DDBJ whole genome shotgun (WGS) entry which is preliminary data.</text>
</comment>
<dbReference type="InterPro" id="IPR050300">
    <property type="entry name" value="GDXG_lipolytic_enzyme"/>
</dbReference>
<protein>
    <submittedName>
        <fullName evidence="3">AB hydrolase superfamily protein</fullName>
    </submittedName>
</protein>
<dbReference type="SUPFAM" id="SSF53474">
    <property type="entry name" value="alpha/beta-Hydrolases"/>
    <property type="match status" value="1"/>
</dbReference>
<dbReference type="PANTHER" id="PTHR48081:SF8">
    <property type="entry name" value="ALPHA_BETA HYDROLASE FOLD-3 DOMAIN-CONTAINING PROTEIN-RELATED"/>
    <property type="match status" value="1"/>
</dbReference>
<dbReference type="EMBL" id="QGMG01000043">
    <property type="protein sequence ID" value="TVY58393.1"/>
    <property type="molecule type" value="Genomic_DNA"/>
</dbReference>
<gene>
    <name evidence="3" type="ORF">LCER1_G000935</name>
</gene>
<organism evidence="3 4">
    <name type="scientific">Lachnellula cervina</name>
    <dbReference type="NCBI Taxonomy" id="1316786"/>
    <lineage>
        <taxon>Eukaryota</taxon>
        <taxon>Fungi</taxon>
        <taxon>Dikarya</taxon>
        <taxon>Ascomycota</taxon>
        <taxon>Pezizomycotina</taxon>
        <taxon>Leotiomycetes</taxon>
        <taxon>Helotiales</taxon>
        <taxon>Lachnaceae</taxon>
        <taxon>Lachnellula</taxon>
    </lineage>
</organism>
<evidence type="ECO:0000313" key="4">
    <source>
        <dbReference type="Proteomes" id="UP000481288"/>
    </source>
</evidence>
<dbReference type="Gene3D" id="3.40.50.1820">
    <property type="entry name" value="alpha/beta hydrolase"/>
    <property type="match status" value="1"/>
</dbReference>
<sequence>MNYRHAPEHPYPAAVDDAVNGLSWIVRSGNRELGVDITRIVLGGLSAGGGLATILAMKASLLTPRLPILGQLLILPVIDNTAGASLFNTSTSTSIVTTESKNKNTNDSDPWIPNQYAPFLTPQRMLWYRSKYLPDPSKASSWTASPNFAPSALLAACPRTVIAIGDCDLLAEEARRYGALLKREGVKCEVKEYQGATHSTLIFAGALDIGKQLAGDMVESLKDMFSRQDSEQDRVG</sequence>
<reference evidence="3 4" key="1">
    <citation type="submission" date="2018-05" db="EMBL/GenBank/DDBJ databases">
        <title>Whole genome sequencing for identification of molecular markers to develop diagnostic detection tools for the regulated plant pathogen Lachnellula willkommii.</title>
        <authorList>
            <person name="Giroux E."/>
            <person name="Bilodeau G."/>
        </authorList>
    </citation>
    <scope>NUCLEOTIDE SEQUENCE [LARGE SCALE GENOMIC DNA]</scope>
    <source>
        <strain evidence="3 4">CBS 625.97</strain>
    </source>
</reference>
<dbReference type="AlphaFoldDB" id="A0A7D8YSP7"/>
<dbReference type="GO" id="GO:0016787">
    <property type="term" value="F:hydrolase activity"/>
    <property type="evidence" value="ECO:0007669"/>
    <property type="project" value="UniProtKB-KW"/>
</dbReference>